<sequence length="167" mass="19155">MKTIIVVTFFGILTYVCAYAYTVTNNCSEQIAMRIFEPEKFFKGKWYLGHGNPIERPVVCQIFHTNDIKGFTLFVESGYNKLESKGINGKYICDGGKKRVGQYTFNCQSDVPGVENTNFVVDLTILYTDYYGYAQICKGITFADGEKEDKFYTLYRTLEGQEDENFC</sequence>
<feature type="chain" id="PRO_5003159789" evidence="7">
    <location>
        <begin position="19"/>
        <end position="167"/>
    </location>
</feature>
<dbReference type="SUPFAM" id="SSF50814">
    <property type="entry name" value="Lipocalins"/>
    <property type="match status" value="1"/>
</dbReference>
<dbReference type="InterPro" id="IPR012674">
    <property type="entry name" value="Calycin"/>
</dbReference>
<dbReference type="GO" id="GO:0005576">
    <property type="term" value="C:extracellular region"/>
    <property type="evidence" value="ECO:0007669"/>
    <property type="project" value="UniProtKB-SubCell"/>
</dbReference>
<protein>
    <submittedName>
        <fullName evidence="8">Salivary triabin 1</fullName>
    </submittedName>
</protein>
<organism evidence="8">
    <name type="scientific">Triatoma matogrossensis</name>
    <dbReference type="NCBI Taxonomy" id="162370"/>
    <lineage>
        <taxon>Eukaryota</taxon>
        <taxon>Metazoa</taxon>
        <taxon>Ecdysozoa</taxon>
        <taxon>Arthropoda</taxon>
        <taxon>Hexapoda</taxon>
        <taxon>Insecta</taxon>
        <taxon>Pterygota</taxon>
        <taxon>Neoptera</taxon>
        <taxon>Paraneoptera</taxon>
        <taxon>Hemiptera</taxon>
        <taxon>Heteroptera</taxon>
        <taxon>Panheteroptera</taxon>
        <taxon>Cimicomorpha</taxon>
        <taxon>Reduviidae</taxon>
        <taxon>Triatominae</taxon>
        <taxon>Triatoma</taxon>
    </lineage>
</organism>
<evidence type="ECO:0000313" key="8">
    <source>
        <dbReference type="EMBL" id="ADN29783.1"/>
    </source>
</evidence>
<comment type="similarity">
    <text evidence="6">Belongs to the calycin superfamily. Triabin family.</text>
</comment>
<evidence type="ECO:0000256" key="5">
    <source>
        <dbReference type="ARBA" id="ARBA00023240"/>
    </source>
</evidence>
<comment type="subcellular location">
    <subcellularLocation>
        <location evidence="1">Secreted</location>
    </subcellularLocation>
</comment>
<reference evidence="8" key="1">
    <citation type="journal article" date="2012" name="Am. J. Trop. Med. Hyg.">
        <title>An insight into the sialotranscriptome of Triatoma matogrossensis, a kissing bug associated with fogo selvagem in South America.</title>
        <authorList>
            <person name="Assumpcao T.C."/>
            <person name="Eaton D.P."/>
            <person name="Pham V.M."/>
            <person name="Francischetti I.M."/>
            <person name="Aoki V."/>
            <person name="Hans-Filho G."/>
            <person name="Rivitti E.A."/>
            <person name="Valenzuela J.G."/>
            <person name="Diaz L.A."/>
            <person name="Ribeiro J.M."/>
        </authorList>
    </citation>
    <scope>NUCLEOTIDE SEQUENCE</scope>
    <source>
        <tissue evidence="8">Salivary gland</tissue>
    </source>
</reference>
<accession>E2J765</accession>
<dbReference type="GO" id="GO:0030682">
    <property type="term" value="P:symbiont-mediated perturbation of host defenses"/>
    <property type="evidence" value="ECO:0007669"/>
    <property type="project" value="InterPro"/>
</dbReference>
<dbReference type="InterPro" id="IPR005657">
    <property type="entry name" value="Triabi/Procalin"/>
</dbReference>
<feature type="signal peptide" evidence="7">
    <location>
        <begin position="1"/>
        <end position="18"/>
    </location>
</feature>
<evidence type="ECO:0000256" key="4">
    <source>
        <dbReference type="ARBA" id="ARBA00022729"/>
    </source>
</evidence>
<dbReference type="AlphaFoldDB" id="E2J765"/>
<dbReference type="MEROPS" id="I59.001"/>
<dbReference type="GO" id="GO:0090729">
    <property type="term" value="F:toxin activity"/>
    <property type="evidence" value="ECO:0007669"/>
    <property type="project" value="UniProtKB-KW"/>
</dbReference>
<dbReference type="Gene3D" id="2.40.128.20">
    <property type="match status" value="1"/>
</dbReference>
<evidence type="ECO:0000256" key="6">
    <source>
        <dbReference type="ARBA" id="ARBA00034121"/>
    </source>
</evidence>
<keyword evidence="5" id="KW-1199">Hemostasis impairing toxin</keyword>
<evidence type="ECO:0000256" key="2">
    <source>
        <dbReference type="ARBA" id="ARBA00022525"/>
    </source>
</evidence>
<proteinExistence type="evidence at transcript level"/>
<dbReference type="EMBL" id="HP429283">
    <property type="protein sequence ID" value="ADN29783.1"/>
    <property type="molecule type" value="mRNA"/>
</dbReference>
<evidence type="ECO:0000256" key="1">
    <source>
        <dbReference type="ARBA" id="ARBA00004613"/>
    </source>
</evidence>
<keyword evidence="2" id="KW-0964">Secreted</keyword>
<keyword evidence="3" id="KW-0800">Toxin</keyword>
<keyword evidence="4 7" id="KW-0732">Signal</keyword>
<dbReference type="Pfam" id="PF03973">
    <property type="entry name" value="Triabin"/>
    <property type="match status" value="1"/>
</dbReference>
<evidence type="ECO:0000256" key="3">
    <source>
        <dbReference type="ARBA" id="ARBA00022656"/>
    </source>
</evidence>
<name>E2J765_9HEMI</name>
<evidence type="ECO:0000256" key="7">
    <source>
        <dbReference type="SAM" id="SignalP"/>
    </source>
</evidence>